<dbReference type="InterPro" id="IPR001715">
    <property type="entry name" value="CH_dom"/>
</dbReference>
<dbReference type="GO" id="GO:0015629">
    <property type="term" value="C:actin cytoskeleton"/>
    <property type="evidence" value="ECO:0007669"/>
    <property type="project" value="TreeGrafter"/>
</dbReference>
<dbReference type="PROSITE" id="PS50021">
    <property type="entry name" value="CH"/>
    <property type="match status" value="1"/>
</dbReference>
<evidence type="ECO:0000313" key="7">
    <source>
        <dbReference type="Ensembl" id="ENSMNEP00000014910.1"/>
    </source>
</evidence>
<dbReference type="GO" id="GO:0051015">
    <property type="term" value="F:actin filament binding"/>
    <property type="evidence" value="ECO:0007669"/>
    <property type="project" value="TreeGrafter"/>
</dbReference>
<comment type="similarity">
    <text evidence="1">Belongs to the calponin family.</text>
</comment>
<dbReference type="GO" id="GO:0005925">
    <property type="term" value="C:focal adhesion"/>
    <property type="evidence" value="ECO:0007669"/>
    <property type="project" value="TreeGrafter"/>
</dbReference>
<dbReference type="InterPro" id="IPR036872">
    <property type="entry name" value="CH_dom_sf"/>
</dbReference>
<accession>A0A2K6BU13</accession>
<dbReference type="GeneTree" id="ENSGT00940000154355"/>
<dbReference type="Proteomes" id="UP000233120">
    <property type="component" value="Unassembled WGS sequence"/>
</dbReference>
<evidence type="ECO:0000256" key="2">
    <source>
        <dbReference type="ARBA" id="ARBA00022553"/>
    </source>
</evidence>
<evidence type="ECO:0000259" key="6">
    <source>
        <dbReference type="PROSITE" id="PS50021"/>
    </source>
</evidence>
<evidence type="ECO:0000256" key="4">
    <source>
        <dbReference type="ARBA" id="ARBA00032203"/>
    </source>
</evidence>
<evidence type="ECO:0000313" key="8">
    <source>
        <dbReference type="Proteomes" id="UP000233120"/>
    </source>
</evidence>
<dbReference type="InterPro" id="IPR050606">
    <property type="entry name" value="Calponin-like"/>
</dbReference>
<name>A0A2K6BU13_MACNE</name>
<proteinExistence type="inferred from homology"/>
<dbReference type="InterPro" id="IPR003096">
    <property type="entry name" value="SM22_calponin"/>
</dbReference>
<dbReference type="PANTHER" id="PTHR47385:SF7">
    <property type="entry name" value="CALPONIN-2"/>
    <property type="match status" value="1"/>
</dbReference>
<evidence type="ECO:0000256" key="3">
    <source>
        <dbReference type="ARBA" id="ARBA00023874"/>
    </source>
</evidence>
<reference evidence="7" key="2">
    <citation type="submission" date="2025-09" db="UniProtKB">
        <authorList>
            <consortium name="Ensembl"/>
        </authorList>
    </citation>
    <scope>IDENTIFICATION</scope>
</reference>
<dbReference type="InterPro" id="IPR000557">
    <property type="entry name" value="Calponin_repeat"/>
</dbReference>
<dbReference type="SUPFAM" id="SSF47576">
    <property type="entry name" value="Calponin-homology domain, CH-domain"/>
    <property type="match status" value="1"/>
</dbReference>
<reference evidence="7" key="1">
    <citation type="submission" date="2025-08" db="UniProtKB">
        <authorList>
            <consortium name="Ensembl"/>
        </authorList>
    </citation>
    <scope>IDENTIFICATION</scope>
</reference>
<sequence>MNKLQPDSVPKVNHFMQNWHQLENLSNFIKAMVNYGMNPVDLFKANSLFESGNMRHVQVSLFALAGKAKTKGPRSGVDIGVKYSEKQKQNFNDATMKAGQCIIRLQLGTNKWASQRHLYDPKNHILLQMDTNKCASQVSMTSLQMGYTQGANQSSQVFGLGQHIYDPKYCRQGTVANRAPLGAGDCPYYQEESSYATEVASTLFPHCPPVWVFLGFSMFSSFFLSYPWLTGSTEQVL</sequence>
<protein>
    <recommendedName>
        <fullName evidence="3">Calponin-2</fullName>
    </recommendedName>
    <alternativeName>
        <fullName evidence="5">Calponin H2, smooth muscle</fullName>
    </alternativeName>
    <alternativeName>
        <fullName evidence="4">Neutral calponin</fullName>
    </alternativeName>
</protein>
<dbReference type="Gene3D" id="1.10.418.10">
    <property type="entry name" value="Calponin-like domain"/>
    <property type="match status" value="1"/>
</dbReference>
<dbReference type="Bgee" id="ENSMNEG00000031595">
    <property type="expression patterns" value="Expressed in adult mammalian kidney and 1 other cell type or tissue"/>
</dbReference>
<evidence type="ECO:0000256" key="5">
    <source>
        <dbReference type="ARBA" id="ARBA00033287"/>
    </source>
</evidence>
<dbReference type="Ensembl" id="ENSMNET00000039117.1">
    <property type="protein sequence ID" value="ENSMNEP00000014910.1"/>
    <property type="gene ID" value="ENSMNEG00000031595.1"/>
</dbReference>
<dbReference type="GO" id="GO:0007015">
    <property type="term" value="P:actin filament organization"/>
    <property type="evidence" value="ECO:0007669"/>
    <property type="project" value="TreeGrafter"/>
</dbReference>
<organism evidence="7 8">
    <name type="scientific">Macaca nemestrina</name>
    <name type="common">Pig-tailed macaque</name>
    <dbReference type="NCBI Taxonomy" id="9545"/>
    <lineage>
        <taxon>Eukaryota</taxon>
        <taxon>Metazoa</taxon>
        <taxon>Chordata</taxon>
        <taxon>Craniata</taxon>
        <taxon>Vertebrata</taxon>
        <taxon>Euteleostomi</taxon>
        <taxon>Mammalia</taxon>
        <taxon>Eutheria</taxon>
        <taxon>Euarchontoglires</taxon>
        <taxon>Primates</taxon>
        <taxon>Haplorrhini</taxon>
        <taxon>Catarrhini</taxon>
        <taxon>Cercopithecidae</taxon>
        <taxon>Cercopithecinae</taxon>
        <taxon>Macaca</taxon>
    </lineage>
</organism>
<dbReference type="PROSITE" id="PS51122">
    <property type="entry name" value="CALPONIN_2"/>
    <property type="match status" value="1"/>
</dbReference>
<keyword evidence="8" id="KW-1185">Reference proteome</keyword>
<keyword evidence="2" id="KW-0597">Phosphoprotein</keyword>
<dbReference type="STRING" id="9545.ENSMNEP00000014910"/>
<dbReference type="Pfam" id="PF00307">
    <property type="entry name" value="CH"/>
    <property type="match status" value="1"/>
</dbReference>
<dbReference type="AlphaFoldDB" id="A0A2K6BU13"/>
<evidence type="ECO:0000256" key="1">
    <source>
        <dbReference type="ARBA" id="ARBA00009631"/>
    </source>
</evidence>
<dbReference type="PANTHER" id="PTHR47385">
    <property type="entry name" value="CALPONIN"/>
    <property type="match status" value="1"/>
</dbReference>
<feature type="domain" description="Calponin-homology (CH)" evidence="6">
    <location>
        <begin position="1"/>
        <end position="69"/>
    </location>
</feature>
<dbReference type="PRINTS" id="PR00888">
    <property type="entry name" value="SM22CALPONIN"/>
</dbReference>